<protein>
    <submittedName>
        <fullName evidence="1">Uncharacterized protein</fullName>
    </submittedName>
</protein>
<evidence type="ECO:0000313" key="1">
    <source>
        <dbReference type="EMBL" id="RKR79929.1"/>
    </source>
</evidence>
<gene>
    <name evidence="1" type="ORF">BDD43_0015</name>
</gene>
<reference evidence="1 2" key="1">
    <citation type="submission" date="2018-10" db="EMBL/GenBank/DDBJ databases">
        <title>Genomic Encyclopedia of Archaeal and Bacterial Type Strains, Phase II (KMG-II): from individual species to whole genera.</title>
        <authorList>
            <person name="Goeker M."/>
        </authorList>
    </citation>
    <scope>NUCLEOTIDE SEQUENCE [LARGE SCALE GENOMIC DNA]</scope>
    <source>
        <strain evidence="1 2">DSM 18602</strain>
    </source>
</reference>
<proteinExistence type="predicted"/>
<dbReference type="AlphaFoldDB" id="A0A495IVN3"/>
<accession>A0A495IVN3</accession>
<name>A0A495IVN3_9SPHI</name>
<dbReference type="Proteomes" id="UP000268007">
    <property type="component" value="Unassembled WGS sequence"/>
</dbReference>
<organism evidence="1 2">
    <name type="scientific">Mucilaginibacter gracilis</name>
    <dbReference type="NCBI Taxonomy" id="423350"/>
    <lineage>
        <taxon>Bacteria</taxon>
        <taxon>Pseudomonadati</taxon>
        <taxon>Bacteroidota</taxon>
        <taxon>Sphingobacteriia</taxon>
        <taxon>Sphingobacteriales</taxon>
        <taxon>Sphingobacteriaceae</taxon>
        <taxon>Mucilaginibacter</taxon>
    </lineage>
</organism>
<comment type="caution">
    <text evidence="1">The sequence shown here is derived from an EMBL/GenBank/DDBJ whole genome shotgun (WGS) entry which is preliminary data.</text>
</comment>
<dbReference type="EMBL" id="RBKU01000001">
    <property type="protein sequence ID" value="RKR79929.1"/>
    <property type="molecule type" value="Genomic_DNA"/>
</dbReference>
<keyword evidence="2" id="KW-1185">Reference proteome</keyword>
<evidence type="ECO:0000313" key="2">
    <source>
        <dbReference type="Proteomes" id="UP000268007"/>
    </source>
</evidence>
<sequence>MIFFPKNGNTPKVIVALMSDRVAINSAILACSRKLVLYNTNGYKPV</sequence>